<dbReference type="SMART" id="SM00382">
    <property type="entry name" value="AAA"/>
    <property type="match status" value="1"/>
</dbReference>
<comment type="similarity">
    <text evidence="1">Belongs to the ABC transporter superfamily.</text>
</comment>
<accession>A0ABW1SQ04</accession>
<protein>
    <submittedName>
        <fullName evidence="6">AAA family ATPase</fullName>
    </submittedName>
</protein>
<dbReference type="EMBL" id="JBHSSK010000005">
    <property type="protein sequence ID" value="MFC6206173.1"/>
    <property type="molecule type" value="Genomic_DNA"/>
</dbReference>
<evidence type="ECO:0000259" key="5">
    <source>
        <dbReference type="PROSITE" id="PS50893"/>
    </source>
</evidence>
<proteinExistence type="inferred from homology"/>
<dbReference type="CDD" id="cd00267">
    <property type="entry name" value="ABC_ATPase"/>
    <property type="match status" value="1"/>
</dbReference>
<keyword evidence="2" id="KW-0813">Transport</keyword>
<dbReference type="InterPro" id="IPR027417">
    <property type="entry name" value="P-loop_NTPase"/>
</dbReference>
<evidence type="ECO:0000256" key="2">
    <source>
        <dbReference type="ARBA" id="ARBA00022448"/>
    </source>
</evidence>
<dbReference type="InterPro" id="IPR003593">
    <property type="entry name" value="AAA+_ATPase"/>
</dbReference>
<dbReference type="InterPro" id="IPR003439">
    <property type="entry name" value="ABC_transporter-like_ATP-bd"/>
</dbReference>
<dbReference type="Gene3D" id="3.40.50.300">
    <property type="entry name" value="P-loop containing nucleotide triphosphate hydrolases"/>
    <property type="match status" value="1"/>
</dbReference>
<evidence type="ECO:0000313" key="6">
    <source>
        <dbReference type="EMBL" id="MFC6206173.1"/>
    </source>
</evidence>
<comment type="caution">
    <text evidence="6">The sequence shown here is derived from an EMBL/GenBank/DDBJ whole genome shotgun (WGS) entry which is preliminary data.</text>
</comment>
<evidence type="ECO:0000256" key="4">
    <source>
        <dbReference type="ARBA" id="ARBA00022840"/>
    </source>
</evidence>
<dbReference type="Proteomes" id="UP001596254">
    <property type="component" value="Unassembled WGS sequence"/>
</dbReference>
<evidence type="ECO:0000256" key="1">
    <source>
        <dbReference type="ARBA" id="ARBA00005417"/>
    </source>
</evidence>
<feature type="domain" description="ABC transporter" evidence="5">
    <location>
        <begin position="1"/>
        <end position="218"/>
    </location>
</feature>
<keyword evidence="3" id="KW-0547">Nucleotide-binding</keyword>
<organism evidence="6 7">
    <name type="scientific">Levilactobacillus tongjiangensis</name>
    <dbReference type="NCBI Taxonomy" id="2486023"/>
    <lineage>
        <taxon>Bacteria</taxon>
        <taxon>Bacillati</taxon>
        <taxon>Bacillota</taxon>
        <taxon>Bacilli</taxon>
        <taxon>Lactobacillales</taxon>
        <taxon>Lactobacillaceae</taxon>
        <taxon>Levilactobacillus</taxon>
    </lineage>
</organism>
<dbReference type="PROSITE" id="PS50893">
    <property type="entry name" value="ABC_TRANSPORTER_2"/>
    <property type="match status" value="1"/>
</dbReference>
<dbReference type="PANTHER" id="PTHR42734">
    <property type="entry name" value="METAL TRANSPORT SYSTEM ATP-BINDING PROTEIN TM_0124-RELATED"/>
    <property type="match status" value="1"/>
</dbReference>
<evidence type="ECO:0000313" key="7">
    <source>
        <dbReference type="Proteomes" id="UP001596254"/>
    </source>
</evidence>
<dbReference type="RefSeq" id="WP_125694553.1">
    <property type="nucleotide sequence ID" value="NZ_JBHSSK010000005.1"/>
</dbReference>
<dbReference type="Pfam" id="PF00005">
    <property type="entry name" value="ABC_tran"/>
    <property type="match status" value="1"/>
</dbReference>
<reference evidence="7" key="1">
    <citation type="journal article" date="2019" name="Int. J. Syst. Evol. Microbiol.">
        <title>The Global Catalogue of Microorganisms (GCM) 10K type strain sequencing project: providing services to taxonomists for standard genome sequencing and annotation.</title>
        <authorList>
            <consortium name="The Broad Institute Genomics Platform"/>
            <consortium name="The Broad Institute Genome Sequencing Center for Infectious Disease"/>
            <person name="Wu L."/>
            <person name="Ma J."/>
        </authorList>
    </citation>
    <scope>NUCLEOTIDE SEQUENCE [LARGE SCALE GENOMIC DNA]</scope>
    <source>
        <strain evidence="7">CCM 8905</strain>
    </source>
</reference>
<dbReference type="InterPro" id="IPR050153">
    <property type="entry name" value="Metal_Ion_Import_ABC"/>
</dbReference>
<evidence type="ECO:0000256" key="3">
    <source>
        <dbReference type="ARBA" id="ARBA00022741"/>
    </source>
</evidence>
<sequence length="223" mass="24066">MQIQDYSLVLPDGRQLFNRLTAEFVPGKVNILLGANGVGKTTLLDLIAGVRAGDRSHLLGFPTMGHIGYEMQGAPFTGNVTVLEALQMMRVLDDPAATLEVADLPADLQAIAHTRFKALSGGQRRLVLFTGICQLRRDLYLFDEPENGLDLRAVKRVMAQISRLASSGRTVIMTTHQLRALPEGNTQVLVLAGQCIAFAGTPAEFMAETQTGSLEAAYLKGVS</sequence>
<dbReference type="PANTHER" id="PTHR42734:SF17">
    <property type="entry name" value="METAL TRANSPORT SYSTEM ATP-BINDING PROTEIN TM_0124-RELATED"/>
    <property type="match status" value="1"/>
</dbReference>
<keyword evidence="7" id="KW-1185">Reference proteome</keyword>
<name>A0ABW1SQ04_9LACO</name>
<gene>
    <name evidence="6" type="ORF">ACFP1G_01610</name>
</gene>
<dbReference type="SUPFAM" id="SSF52540">
    <property type="entry name" value="P-loop containing nucleoside triphosphate hydrolases"/>
    <property type="match status" value="1"/>
</dbReference>
<keyword evidence="4" id="KW-0067">ATP-binding</keyword>